<reference evidence="15" key="1">
    <citation type="journal article" date="2019" name="Nat. Commun.">
        <title>The genome of broomcorn millet.</title>
        <authorList>
            <person name="Zou C."/>
            <person name="Miki D."/>
            <person name="Li D."/>
            <person name="Tang Q."/>
            <person name="Xiao L."/>
            <person name="Rajput S."/>
            <person name="Deng P."/>
            <person name="Jia W."/>
            <person name="Huang R."/>
            <person name="Zhang M."/>
            <person name="Sun Y."/>
            <person name="Hu J."/>
            <person name="Fu X."/>
            <person name="Schnable P.S."/>
            <person name="Li F."/>
            <person name="Zhang H."/>
            <person name="Feng B."/>
            <person name="Zhu X."/>
            <person name="Liu R."/>
            <person name="Schnable J.C."/>
            <person name="Zhu J.-K."/>
            <person name="Zhang H."/>
        </authorList>
    </citation>
    <scope>NUCLEOTIDE SEQUENCE [LARGE SCALE GENOMIC DNA]</scope>
</reference>
<comment type="caution">
    <text evidence="14">The sequence shown here is derived from an EMBL/GenBank/DDBJ whole genome shotgun (WGS) entry which is preliminary data.</text>
</comment>
<evidence type="ECO:0000256" key="4">
    <source>
        <dbReference type="ARBA" id="ARBA00022927"/>
    </source>
</evidence>
<organism evidence="14 15">
    <name type="scientific">Panicum miliaceum</name>
    <name type="common">Proso millet</name>
    <name type="synonym">Broomcorn millet</name>
    <dbReference type="NCBI Taxonomy" id="4540"/>
    <lineage>
        <taxon>Eukaryota</taxon>
        <taxon>Viridiplantae</taxon>
        <taxon>Streptophyta</taxon>
        <taxon>Embryophyta</taxon>
        <taxon>Tracheophyta</taxon>
        <taxon>Spermatophyta</taxon>
        <taxon>Magnoliopsida</taxon>
        <taxon>Liliopsida</taxon>
        <taxon>Poales</taxon>
        <taxon>Poaceae</taxon>
        <taxon>PACMAD clade</taxon>
        <taxon>Panicoideae</taxon>
        <taxon>Panicodae</taxon>
        <taxon>Paniceae</taxon>
        <taxon>Panicinae</taxon>
        <taxon>Panicum</taxon>
        <taxon>Panicum sect. Panicum</taxon>
    </lineage>
</organism>
<keyword evidence="13" id="KW-0472">Membrane</keyword>
<feature type="region of interest" description="Disordered" evidence="12">
    <location>
        <begin position="1"/>
        <end position="32"/>
    </location>
</feature>
<evidence type="ECO:0000256" key="1">
    <source>
        <dbReference type="ARBA" id="ARBA00004253"/>
    </source>
</evidence>
<proteinExistence type="predicted"/>
<evidence type="ECO:0000256" key="9">
    <source>
        <dbReference type="ARBA" id="ARBA00023157"/>
    </source>
</evidence>
<gene>
    <name evidence="14" type="ORF">C2845_PM12G21540</name>
</gene>
<name>A0A3L6QHG3_PANMI</name>
<dbReference type="OrthoDB" id="1935246at2759"/>
<feature type="region of interest" description="Disordered" evidence="12">
    <location>
        <begin position="279"/>
        <end position="362"/>
    </location>
</feature>
<evidence type="ECO:0000256" key="10">
    <source>
        <dbReference type="ARBA" id="ARBA00023284"/>
    </source>
</evidence>
<evidence type="ECO:0000256" key="5">
    <source>
        <dbReference type="ARBA" id="ARBA00023002"/>
    </source>
</evidence>
<comment type="subcellular location">
    <subcellularLocation>
        <location evidence="2">Mitochondrion intermembrane space</location>
    </subcellularLocation>
    <subcellularLocation>
        <location evidence="1">Peroxisome matrix</location>
    </subcellularLocation>
</comment>
<dbReference type="EMBL" id="PQIB02000012">
    <property type="protein sequence ID" value="RLM80054.1"/>
    <property type="molecule type" value="Genomic_DNA"/>
</dbReference>
<dbReference type="GO" id="GO:0005758">
    <property type="term" value="C:mitochondrial intermembrane space"/>
    <property type="evidence" value="ECO:0007669"/>
    <property type="project" value="UniProtKB-SubCell"/>
</dbReference>
<evidence type="ECO:0000256" key="3">
    <source>
        <dbReference type="ARBA" id="ARBA00022448"/>
    </source>
</evidence>
<dbReference type="STRING" id="4540.A0A3L6QHG3"/>
<keyword evidence="13" id="KW-0812">Transmembrane</keyword>
<accession>A0A3L6QHG3</accession>
<feature type="transmembrane region" description="Helical" evidence="13">
    <location>
        <begin position="173"/>
        <end position="195"/>
    </location>
</feature>
<dbReference type="PANTHER" id="PTHR37202:SF1">
    <property type="entry name" value="ANKYRIN REPEAT PROTEIN"/>
    <property type="match status" value="1"/>
</dbReference>
<keyword evidence="5" id="KW-0560">Oxidoreductase</keyword>
<dbReference type="GO" id="GO:0005782">
    <property type="term" value="C:peroxisomal matrix"/>
    <property type="evidence" value="ECO:0007669"/>
    <property type="project" value="UniProtKB-SubCell"/>
</dbReference>
<keyword evidence="15" id="KW-1185">Reference proteome</keyword>
<evidence type="ECO:0000256" key="7">
    <source>
        <dbReference type="ARBA" id="ARBA00023128"/>
    </source>
</evidence>
<protein>
    <recommendedName>
        <fullName evidence="11">Mitochondrial intermembrane space import and assembly protein 40 homolog</fullName>
    </recommendedName>
</protein>
<keyword evidence="10" id="KW-0676">Redox-active center</keyword>
<evidence type="ECO:0000256" key="13">
    <source>
        <dbReference type="SAM" id="Phobius"/>
    </source>
</evidence>
<dbReference type="PANTHER" id="PTHR37202">
    <property type="entry name" value="ANKYRIN REPEAT PROTEIN"/>
    <property type="match status" value="1"/>
</dbReference>
<evidence type="ECO:0000256" key="11">
    <source>
        <dbReference type="ARBA" id="ARBA00067557"/>
    </source>
</evidence>
<dbReference type="AlphaFoldDB" id="A0A3L6QHG3"/>
<keyword evidence="4" id="KW-0653">Protein transport</keyword>
<evidence type="ECO:0000256" key="6">
    <source>
        <dbReference type="ARBA" id="ARBA00023010"/>
    </source>
</evidence>
<evidence type="ECO:0000256" key="2">
    <source>
        <dbReference type="ARBA" id="ARBA00004569"/>
    </source>
</evidence>
<evidence type="ECO:0000256" key="8">
    <source>
        <dbReference type="ARBA" id="ARBA00023140"/>
    </source>
</evidence>
<keyword evidence="9" id="KW-1015">Disulfide bond</keyword>
<evidence type="ECO:0000313" key="14">
    <source>
        <dbReference type="EMBL" id="RLM80054.1"/>
    </source>
</evidence>
<keyword evidence="8" id="KW-0576">Peroxisome</keyword>
<sequence length="362" mass="39740">MDRDGSRAATGEGPPVAAAEPTPSRPPPSPGIEALAAEALAFDGESNEESIDVTVEKALECPCLDDLKRGPCGSQFIDAFSCYLKSTKEEKGSDCVDPFIALQNCIGENKEAFIKEILEEEENDEEAEKSNLKVLPPAWSREPKSKTRDRKFGKGKDKIDDEDITFQRMVAKVFSFLFLFSDTLLAGILALYSAVDTNRCKRLLVREEAIFMGEEHWLAMICFYLKEQMEAEEDAERLLHPILADSTPAVPVALRVEPKPKSDIRQQDLLKNIVGIKPKRAKVSSPSQPADSNNTKQCEEDSVSKLSSVQNRLEPPVGEKGSSHGTVNAEHTAPRPDELTAESKQNAAGSLLGLAYESSDEE</sequence>
<evidence type="ECO:0000256" key="12">
    <source>
        <dbReference type="SAM" id="MobiDB-lite"/>
    </source>
</evidence>
<keyword evidence="7" id="KW-0496">Mitochondrion</keyword>
<keyword evidence="6" id="KW-0811">Translocation</keyword>
<dbReference type="GO" id="GO:0016491">
    <property type="term" value="F:oxidoreductase activity"/>
    <property type="evidence" value="ECO:0007669"/>
    <property type="project" value="UniProtKB-KW"/>
</dbReference>
<feature type="compositionally biased region" description="Polar residues" evidence="12">
    <location>
        <begin position="284"/>
        <end position="296"/>
    </location>
</feature>
<dbReference type="FunFam" id="1.10.287.2900:FF:000003">
    <property type="entry name" value="mitochondrial intermembrane space import and assembly protein 40"/>
    <property type="match status" value="1"/>
</dbReference>
<keyword evidence="3" id="KW-0813">Transport</keyword>
<keyword evidence="13" id="KW-1133">Transmembrane helix</keyword>
<dbReference type="Proteomes" id="UP000275267">
    <property type="component" value="Unassembled WGS sequence"/>
</dbReference>
<evidence type="ECO:0000313" key="15">
    <source>
        <dbReference type="Proteomes" id="UP000275267"/>
    </source>
</evidence>
<dbReference type="GO" id="GO:0015031">
    <property type="term" value="P:protein transport"/>
    <property type="evidence" value="ECO:0007669"/>
    <property type="project" value="UniProtKB-KW"/>
</dbReference>
<dbReference type="Gene3D" id="1.10.287.2900">
    <property type="match status" value="1"/>
</dbReference>